<dbReference type="OMA" id="WDVEENA"/>
<reference evidence="2 3" key="1">
    <citation type="journal article" date="2007" name="Nature">
        <title>Evolution of genes and genomes on the Drosophila phylogeny.</title>
        <authorList>
            <consortium name="Drosophila 12 Genomes Consortium"/>
            <person name="Clark A.G."/>
            <person name="Eisen M.B."/>
            <person name="Smith D.R."/>
            <person name="Bergman C.M."/>
            <person name="Oliver B."/>
            <person name="Markow T.A."/>
            <person name="Kaufman T.C."/>
            <person name="Kellis M."/>
            <person name="Gelbart W."/>
            <person name="Iyer V.N."/>
            <person name="Pollard D.A."/>
            <person name="Sackton T.B."/>
            <person name="Larracuente A.M."/>
            <person name="Singh N.D."/>
            <person name="Abad J.P."/>
            <person name="Abt D.N."/>
            <person name="Adryan B."/>
            <person name="Aguade M."/>
            <person name="Akashi H."/>
            <person name="Anderson W.W."/>
            <person name="Aquadro C.F."/>
            <person name="Ardell D.H."/>
            <person name="Arguello R."/>
            <person name="Artieri C.G."/>
            <person name="Barbash D.A."/>
            <person name="Barker D."/>
            <person name="Barsanti P."/>
            <person name="Batterham P."/>
            <person name="Batzoglou S."/>
            <person name="Begun D."/>
            <person name="Bhutkar A."/>
            <person name="Blanco E."/>
            <person name="Bosak S.A."/>
            <person name="Bradley R.K."/>
            <person name="Brand A.D."/>
            <person name="Brent M.R."/>
            <person name="Brooks A.N."/>
            <person name="Brown R.H."/>
            <person name="Butlin R.K."/>
            <person name="Caggese C."/>
            <person name="Calvi B.R."/>
            <person name="Bernardo de Carvalho A."/>
            <person name="Caspi A."/>
            <person name="Castrezana S."/>
            <person name="Celniker S.E."/>
            <person name="Chang J.L."/>
            <person name="Chapple C."/>
            <person name="Chatterji S."/>
            <person name="Chinwalla A."/>
            <person name="Civetta A."/>
            <person name="Clifton S.W."/>
            <person name="Comeron J.M."/>
            <person name="Costello J.C."/>
            <person name="Coyne J.A."/>
            <person name="Daub J."/>
            <person name="David R.G."/>
            <person name="Delcher A.L."/>
            <person name="Delehaunty K."/>
            <person name="Do C.B."/>
            <person name="Ebling H."/>
            <person name="Edwards K."/>
            <person name="Eickbush T."/>
            <person name="Evans J.D."/>
            <person name="Filipski A."/>
            <person name="Findeiss S."/>
            <person name="Freyhult E."/>
            <person name="Fulton L."/>
            <person name="Fulton R."/>
            <person name="Garcia A.C."/>
            <person name="Gardiner A."/>
            <person name="Garfield D.A."/>
            <person name="Garvin B.E."/>
            <person name="Gibson G."/>
            <person name="Gilbert D."/>
            <person name="Gnerre S."/>
            <person name="Godfrey J."/>
            <person name="Good R."/>
            <person name="Gotea V."/>
            <person name="Gravely B."/>
            <person name="Greenberg A.J."/>
            <person name="Griffiths-Jones S."/>
            <person name="Gross S."/>
            <person name="Guigo R."/>
            <person name="Gustafson E.A."/>
            <person name="Haerty W."/>
            <person name="Hahn M.W."/>
            <person name="Halligan D.L."/>
            <person name="Halpern A.L."/>
            <person name="Halter G.M."/>
            <person name="Han M.V."/>
            <person name="Heger A."/>
            <person name="Hillier L."/>
            <person name="Hinrichs A.S."/>
            <person name="Holmes I."/>
            <person name="Hoskins R.A."/>
            <person name="Hubisz M.J."/>
            <person name="Hultmark D."/>
            <person name="Huntley M.A."/>
            <person name="Jaffe D.B."/>
            <person name="Jagadeeshan S."/>
            <person name="Jeck W.R."/>
            <person name="Johnson J."/>
            <person name="Jones C.D."/>
            <person name="Jordan W.C."/>
            <person name="Karpen G.H."/>
            <person name="Kataoka E."/>
            <person name="Keightley P.D."/>
            <person name="Kheradpour P."/>
            <person name="Kirkness E.F."/>
            <person name="Koerich L.B."/>
            <person name="Kristiansen K."/>
            <person name="Kudrna D."/>
            <person name="Kulathinal R.J."/>
            <person name="Kumar S."/>
            <person name="Kwok R."/>
            <person name="Lander E."/>
            <person name="Langley C.H."/>
            <person name="Lapoint R."/>
            <person name="Lazzaro B.P."/>
            <person name="Lee S.J."/>
            <person name="Levesque L."/>
            <person name="Li R."/>
            <person name="Lin C.F."/>
            <person name="Lin M.F."/>
            <person name="Lindblad-Toh K."/>
            <person name="Llopart A."/>
            <person name="Long M."/>
            <person name="Low L."/>
            <person name="Lozovsky E."/>
            <person name="Lu J."/>
            <person name="Luo M."/>
            <person name="Machado C.A."/>
            <person name="Makalowski W."/>
            <person name="Marzo M."/>
            <person name="Matsuda M."/>
            <person name="Matzkin L."/>
            <person name="McAllister B."/>
            <person name="McBride C.S."/>
            <person name="McKernan B."/>
            <person name="McKernan K."/>
            <person name="Mendez-Lago M."/>
            <person name="Minx P."/>
            <person name="Mollenhauer M.U."/>
            <person name="Montooth K."/>
            <person name="Mount S.M."/>
            <person name="Mu X."/>
            <person name="Myers E."/>
            <person name="Negre B."/>
            <person name="Newfeld S."/>
            <person name="Nielsen R."/>
            <person name="Noor M.A."/>
            <person name="O'Grady P."/>
            <person name="Pachter L."/>
            <person name="Papaceit M."/>
            <person name="Parisi M.J."/>
            <person name="Parisi M."/>
            <person name="Parts L."/>
            <person name="Pedersen J.S."/>
            <person name="Pesole G."/>
            <person name="Phillippy A.M."/>
            <person name="Ponting C.P."/>
            <person name="Pop M."/>
            <person name="Porcelli D."/>
            <person name="Powell J.R."/>
            <person name="Prohaska S."/>
            <person name="Pruitt K."/>
            <person name="Puig M."/>
            <person name="Quesneville H."/>
            <person name="Ram K.R."/>
            <person name="Rand D."/>
            <person name="Rasmussen M.D."/>
            <person name="Reed L.K."/>
            <person name="Reenan R."/>
            <person name="Reily A."/>
            <person name="Remington K.A."/>
            <person name="Rieger T.T."/>
            <person name="Ritchie M.G."/>
            <person name="Robin C."/>
            <person name="Rogers Y.H."/>
            <person name="Rohde C."/>
            <person name="Rozas J."/>
            <person name="Rubenfield M.J."/>
            <person name="Ruiz A."/>
            <person name="Russo S."/>
            <person name="Salzberg S.L."/>
            <person name="Sanchez-Gracia A."/>
            <person name="Saranga D.J."/>
            <person name="Sato H."/>
            <person name="Schaeffer S.W."/>
            <person name="Schatz M.C."/>
            <person name="Schlenke T."/>
            <person name="Schwartz R."/>
            <person name="Segarra C."/>
            <person name="Singh R.S."/>
            <person name="Sirot L."/>
            <person name="Sirota M."/>
            <person name="Sisneros N.B."/>
            <person name="Smith C.D."/>
            <person name="Smith T.F."/>
            <person name="Spieth J."/>
            <person name="Stage D.E."/>
            <person name="Stark A."/>
            <person name="Stephan W."/>
            <person name="Strausberg R.L."/>
            <person name="Strempel S."/>
            <person name="Sturgill D."/>
            <person name="Sutton G."/>
            <person name="Sutton G.G."/>
            <person name="Tao W."/>
            <person name="Teichmann S."/>
            <person name="Tobari Y.N."/>
            <person name="Tomimura Y."/>
            <person name="Tsolas J.M."/>
            <person name="Valente V.L."/>
            <person name="Venter E."/>
            <person name="Venter J.C."/>
            <person name="Vicario S."/>
            <person name="Vieira F.G."/>
            <person name="Vilella A.J."/>
            <person name="Villasante A."/>
            <person name="Walenz B."/>
            <person name="Wang J."/>
            <person name="Wasserman M."/>
            <person name="Watts T."/>
            <person name="Wilson D."/>
            <person name="Wilson R.K."/>
            <person name="Wing R.A."/>
            <person name="Wolfner M.F."/>
            <person name="Wong A."/>
            <person name="Wong G.K."/>
            <person name="Wu C.I."/>
            <person name="Wu G."/>
            <person name="Yamamoto D."/>
            <person name="Yang H.P."/>
            <person name="Yang S.P."/>
            <person name="Yorke J.A."/>
            <person name="Yoshida K."/>
            <person name="Zdobnov E."/>
            <person name="Zhang P."/>
            <person name="Zhang Y."/>
            <person name="Zimin A.V."/>
            <person name="Baldwin J."/>
            <person name="Abdouelleil A."/>
            <person name="Abdulkadir J."/>
            <person name="Abebe A."/>
            <person name="Abera B."/>
            <person name="Abreu J."/>
            <person name="Acer S.C."/>
            <person name="Aftuck L."/>
            <person name="Alexander A."/>
            <person name="An P."/>
            <person name="Anderson E."/>
            <person name="Anderson S."/>
            <person name="Arachi H."/>
            <person name="Azer M."/>
            <person name="Bachantsang P."/>
            <person name="Barry A."/>
            <person name="Bayul T."/>
            <person name="Berlin A."/>
            <person name="Bessette D."/>
            <person name="Bloom T."/>
            <person name="Blye J."/>
            <person name="Boguslavskiy L."/>
            <person name="Bonnet C."/>
            <person name="Boukhgalter B."/>
            <person name="Bourzgui I."/>
            <person name="Brown A."/>
            <person name="Cahill P."/>
            <person name="Channer S."/>
            <person name="Cheshatsang Y."/>
            <person name="Chuda L."/>
            <person name="Citroen M."/>
            <person name="Collymore A."/>
            <person name="Cooke P."/>
            <person name="Costello M."/>
            <person name="D'Aco K."/>
            <person name="Daza R."/>
            <person name="De Haan G."/>
            <person name="DeGray S."/>
            <person name="DeMaso C."/>
            <person name="Dhargay N."/>
            <person name="Dooley K."/>
            <person name="Dooley E."/>
            <person name="Doricent M."/>
            <person name="Dorje P."/>
            <person name="Dorjee K."/>
            <person name="Dupes A."/>
            <person name="Elong R."/>
            <person name="Falk J."/>
            <person name="Farina A."/>
            <person name="Faro S."/>
            <person name="Ferguson D."/>
            <person name="Fisher S."/>
            <person name="Foley C.D."/>
            <person name="Franke A."/>
            <person name="Friedrich D."/>
            <person name="Gadbois L."/>
            <person name="Gearin G."/>
            <person name="Gearin C.R."/>
            <person name="Giannoukos G."/>
            <person name="Goode T."/>
            <person name="Graham J."/>
            <person name="Grandbois E."/>
            <person name="Grewal S."/>
            <person name="Gyaltsen K."/>
            <person name="Hafez N."/>
            <person name="Hagos B."/>
            <person name="Hall J."/>
            <person name="Henson C."/>
            <person name="Hollinger A."/>
            <person name="Honan T."/>
            <person name="Huard M.D."/>
            <person name="Hughes L."/>
            <person name="Hurhula B."/>
            <person name="Husby M.E."/>
            <person name="Kamat A."/>
            <person name="Kanga B."/>
            <person name="Kashin S."/>
            <person name="Khazanovich D."/>
            <person name="Kisner P."/>
            <person name="Lance K."/>
            <person name="Lara M."/>
            <person name="Lee W."/>
            <person name="Lennon N."/>
            <person name="Letendre F."/>
            <person name="LeVine R."/>
            <person name="Lipovsky A."/>
            <person name="Liu X."/>
            <person name="Liu J."/>
            <person name="Liu S."/>
            <person name="Lokyitsang T."/>
            <person name="Lokyitsang Y."/>
            <person name="Lubonja R."/>
            <person name="Lui A."/>
            <person name="MacDonald P."/>
            <person name="Magnisalis V."/>
            <person name="Maru K."/>
            <person name="Matthews C."/>
            <person name="McCusker W."/>
            <person name="McDonough S."/>
            <person name="Mehta T."/>
            <person name="Meldrim J."/>
            <person name="Meneus L."/>
            <person name="Mihai O."/>
            <person name="Mihalev A."/>
            <person name="Mihova T."/>
            <person name="Mittelman R."/>
            <person name="Mlenga V."/>
            <person name="Montmayeur A."/>
            <person name="Mulrain L."/>
            <person name="Navidi A."/>
            <person name="Naylor J."/>
            <person name="Negash T."/>
            <person name="Nguyen T."/>
            <person name="Nguyen N."/>
            <person name="Nicol R."/>
            <person name="Norbu C."/>
            <person name="Norbu N."/>
            <person name="Novod N."/>
            <person name="O'Neill B."/>
            <person name="Osman S."/>
            <person name="Markiewicz E."/>
            <person name="Oyono O.L."/>
            <person name="Patti C."/>
            <person name="Phunkhang P."/>
            <person name="Pierre F."/>
            <person name="Priest M."/>
            <person name="Raghuraman S."/>
            <person name="Rege F."/>
            <person name="Reyes R."/>
            <person name="Rise C."/>
            <person name="Rogov P."/>
            <person name="Ross K."/>
            <person name="Ryan E."/>
            <person name="Settipalli S."/>
            <person name="Shea T."/>
            <person name="Sherpa N."/>
            <person name="Shi L."/>
            <person name="Shih D."/>
            <person name="Sparrow T."/>
            <person name="Spaulding J."/>
            <person name="Stalker J."/>
            <person name="Stange-Thomann N."/>
            <person name="Stavropoulos S."/>
            <person name="Stone C."/>
            <person name="Strader C."/>
            <person name="Tesfaye S."/>
            <person name="Thomson T."/>
            <person name="Thoulutsang Y."/>
            <person name="Thoulutsang D."/>
            <person name="Topham K."/>
            <person name="Topping I."/>
            <person name="Tsamla T."/>
            <person name="Vassiliev H."/>
            <person name="Vo A."/>
            <person name="Wangchuk T."/>
            <person name="Wangdi T."/>
            <person name="Weiand M."/>
            <person name="Wilkinson J."/>
            <person name="Wilson A."/>
            <person name="Yadav S."/>
            <person name="Young G."/>
            <person name="Yu Q."/>
            <person name="Zembek L."/>
            <person name="Zhong D."/>
            <person name="Zimmer A."/>
            <person name="Zwirko Z."/>
            <person name="Jaffe D.B."/>
            <person name="Alvarez P."/>
            <person name="Brockman W."/>
            <person name="Butler J."/>
            <person name="Chin C."/>
            <person name="Gnerre S."/>
            <person name="Grabherr M."/>
            <person name="Kleber M."/>
            <person name="Mauceli E."/>
            <person name="MacCallum I."/>
        </authorList>
    </citation>
    <scope>NUCLEOTIDE SEQUENCE [LARGE SCALE GENOMIC DNA]</scope>
    <source>
        <strain evidence="3">Tucson 15081-1352.22</strain>
    </source>
</reference>
<feature type="region of interest" description="Disordered" evidence="1">
    <location>
        <begin position="112"/>
        <end position="144"/>
    </location>
</feature>
<evidence type="ECO:0000256" key="1">
    <source>
        <dbReference type="SAM" id="MobiDB-lite"/>
    </source>
</evidence>
<organism evidence="2 3">
    <name type="scientific">Drosophila mojavensis</name>
    <name type="common">Fruit fly</name>
    <dbReference type="NCBI Taxonomy" id="7230"/>
    <lineage>
        <taxon>Eukaryota</taxon>
        <taxon>Metazoa</taxon>
        <taxon>Ecdysozoa</taxon>
        <taxon>Arthropoda</taxon>
        <taxon>Hexapoda</taxon>
        <taxon>Insecta</taxon>
        <taxon>Pterygota</taxon>
        <taxon>Neoptera</taxon>
        <taxon>Endopterygota</taxon>
        <taxon>Diptera</taxon>
        <taxon>Brachycera</taxon>
        <taxon>Muscomorpha</taxon>
        <taxon>Ephydroidea</taxon>
        <taxon>Drosophilidae</taxon>
        <taxon>Drosophila</taxon>
    </lineage>
</organism>
<keyword evidence="3" id="KW-1185">Reference proteome</keyword>
<dbReference type="KEGG" id="dmo:Dmoj_GI18618"/>
<accession>B4KQE0</accession>
<evidence type="ECO:0000313" key="3">
    <source>
        <dbReference type="Proteomes" id="UP000009192"/>
    </source>
</evidence>
<evidence type="ECO:0000313" key="2">
    <source>
        <dbReference type="EMBL" id="EDW10280.1"/>
    </source>
</evidence>
<dbReference type="AlphaFoldDB" id="B4KQE0"/>
<dbReference type="OrthoDB" id="10425453at2759"/>
<dbReference type="PhylomeDB" id="B4KQE0"/>
<dbReference type="InParanoid" id="B4KQE0"/>
<proteinExistence type="predicted"/>
<dbReference type="Proteomes" id="UP000009192">
    <property type="component" value="Unassembled WGS sequence"/>
</dbReference>
<protein>
    <submittedName>
        <fullName evidence="2">Uncharacterized protein</fullName>
    </submittedName>
</protein>
<sequence>MVENTELAAALPHILLPNEGLLLPRGASALDLEQRFVDEMDRSLNECAPGFSWSPQSNSCVPDIVQRTARCPYGYVMNVRLNECRRAKYELKPERGTIKRWWDSVFNKNTAGGSGSVASATPKPGSAADYATHTPPQRPPTSSPEAWFGYGYNFGRHEPHW</sequence>
<dbReference type="HOGENOM" id="CLU_1798489_0_0_1"/>
<dbReference type="eggNOG" id="ENOG502T9AD">
    <property type="taxonomic scope" value="Eukaryota"/>
</dbReference>
<dbReference type="EMBL" id="CH933808">
    <property type="protein sequence ID" value="EDW10280.1"/>
    <property type="molecule type" value="Genomic_DNA"/>
</dbReference>
<name>B4KQE0_DROMO</name>
<gene>
    <name evidence="2" type="primary">Dmoj\GI18618</name>
    <name evidence="2" type="ORF">Dmoj_GI18618</name>
</gene>